<evidence type="ECO:0000313" key="6">
    <source>
        <dbReference type="Proteomes" id="UP000008672"/>
    </source>
</evidence>
<dbReference type="Proteomes" id="UP000008672">
    <property type="component" value="Unassembled WGS sequence"/>
</dbReference>
<dbReference type="SMART" id="SM00031">
    <property type="entry name" value="DED"/>
    <property type="match status" value="2"/>
</dbReference>
<dbReference type="EMBL" id="AFYH01099306">
    <property type="status" value="NOT_ANNOTATED_CDS"/>
    <property type="molecule type" value="Genomic_DNA"/>
</dbReference>
<dbReference type="STRING" id="7897.ENSLACP00000017377"/>
<dbReference type="OMA" id="MIFLCEG"/>
<name>H3B656_LATCH</name>
<dbReference type="Pfam" id="PF01335">
    <property type="entry name" value="DED"/>
    <property type="match status" value="2"/>
</dbReference>
<dbReference type="PANTHER" id="PTHR48169">
    <property type="entry name" value="DED DOMAIN-CONTAINING PROTEIN"/>
    <property type="match status" value="1"/>
</dbReference>
<proteinExistence type="inferred from homology"/>
<dbReference type="GeneTree" id="ENSGT00530000064199"/>
<evidence type="ECO:0000256" key="3">
    <source>
        <dbReference type="ARBA" id="ARBA00022737"/>
    </source>
</evidence>
<comment type="similarity">
    <text evidence="1">Belongs to the peptidase C14A family.</text>
</comment>
<dbReference type="InterPro" id="IPR011029">
    <property type="entry name" value="DEATH-like_dom_sf"/>
</dbReference>
<evidence type="ECO:0000313" key="5">
    <source>
        <dbReference type="Ensembl" id="ENSLACP00000017377.2"/>
    </source>
</evidence>
<keyword evidence="3" id="KW-0677">Repeat</keyword>
<accession>H3B656</accession>
<evidence type="ECO:0000256" key="2">
    <source>
        <dbReference type="ARBA" id="ARBA00022703"/>
    </source>
</evidence>
<dbReference type="HOGENOM" id="CLU_1266526_0_0_1"/>
<protein>
    <recommendedName>
        <fullName evidence="4">DED domain-containing protein</fullName>
    </recommendedName>
</protein>
<dbReference type="PANTHER" id="PTHR48169:SF3">
    <property type="entry name" value="CASP8 AND FADD LIKE APOPTOSIS REGULATOR"/>
    <property type="match status" value="1"/>
</dbReference>
<dbReference type="AlphaFoldDB" id="H3B656"/>
<keyword evidence="6" id="KW-1185">Reference proteome</keyword>
<gene>
    <name evidence="5" type="primary">CFLARA</name>
</gene>
<dbReference type="eggNOG" id="KOG3573">
    <property type="taxonomic scope" value="Eukaryota"/>
</dbReference>
<reference evidence="5" key="3">
    <citation type="submission" date="2025-09" db="UniProtKB">
        <authorList>
            <consortium name="Ensembl"/>
        </authorList>
    </citation>
    <scope>IDENTIFICATION</scope>
</reference>
<dbReference type="EMBL" id="AFYH01099307">
    <property type="status" value="NOT_ANNOTATED_CDS"/>
    <property type="molecule type" value="Genomic_DNA"/>
</dbReference>
<evidence type="ECO:0000259" key="4">
    <source>
        <dbReference type="PROSITE" id="PS50168"/>
    </source>
</evidence>
<sequence>MTIPSISAAMILQIIEELSEEEEETMIFMCRDVLCDSSVQNVKELLDFLRKQNKLDTGLPELVYRIKRYDLLRKVLKTDKKAFGHCLENRPRIVSDYRLLLVEIGEELEKDDLDSLMFLISDYLPRKILQKDKTFLSIVTELEKKNMISPAQVDLLEDCLKNMKRFDLKKKVHAYKQSAYINVFPASISNLTPAHNSQVCFNLQHYKRVDKASLMQVG</sequence>
<keyword evidence="2" id="KW-0053">Apoptosis</keyword>
<dbReference type="Gene3D" id="1.10.533.10">
    <property type="entry name" value="Death Domain, Fas"/>
    <property type="match status" value="2"/>
</dbReference>
<dbReference type="GO" id="GO:0005737">
    <property type="term" value="C:cytoplasm"/>
    <property type="evidence" value="ECO:0007669"/>
    <property type="project" value="UniProtKB-ARBA"/>
</dbReference>
<dbReference type="EMBL" id="AFYH01099309">
    <property type="status" value="NOT_ANNOTATED_CDS"/>
    <property type="molecule type" value="Genomic_DNA"/>
</dbReference>
<feature type="domain" description="DED" evidence="4">
    <location>
        <begin position="6"/>
        <end position="77"/>
    </location>
</feature>
<evidence type="ECO:0000256" key="1">
    <source>
        <dbReference type="ARBA" id="ARBA00010134"/>
    </source>
</evidence>
<dbReference type="PROSITE" id="PS50168">
    <property type="entry name" value="DED"/>
    <property type="match status" value="2"/>
</dbReference>
<reference evidence="5" key="2">
    <citation type="submission" date="2025-08" db="UniProtKB">
        <authorList>
            <consortium name="Ensembl"/>
        </authorList>
    </citation>
    <scope>IDENTIFICATION</scope>
</reference>
<dbReference type="EMBL" id="AFYH01099305">
    <property type="status" value="NOT_ANNOTATED_CDS"/>
    <property type="molecule type" value="Genomic_DNA"/>
</dbReference>
<dbReference type="EMBL" id="AFYH01099308">
    <property type="status" value="NOT_ANNOTATED_CDS"/>
    <property type="molecule type" value="Genomic_DNA"/>
</dbReference>
<dbReference type="GO" id="GO:0006915">
    <property type="term" value="P:apoptotic process"/>
    <property type="evidence" value="ECO:0007669"/>
    <property type="project" value="UniProtKB-KW"/>
</dbReference>
<feature type="domain" description="DED" evidence="4">
    <location>
        <begin position="96"/>
        <end position="174"/>
    </location>
</feature>
<dbReference type="SUPFAM" id="SSF47986">
    <property type="entry name" value="DEATH domain"/>
    <property type="match status" value="2"/>
</dbReference>
<dbReference type="GO" id="GO:0042981">
    <property type="term" value="P:regulation of apoptotic process"/>
    <property type="evidence" value="ECO:0007669"/>
    <property type="project" value="InterPro"/>
</dbReference>
<dbReference type="Ensembl" id="ENSLACT00000017505.2">
    <property type="protein sequence ID" value="ENSLACP00000017377.2"/>
    <property type="gene ID" value="ENSLACG00000015306.2"/>
</dbReference>
<reference evidence="6" key="1">
    <citation type="submission" date="2011-08" db="EMBL/GenBank/DDBJ databases">
        <title>The draft genome of Latimeria chalumnae.</title>
        <authorList>
            <person name="Di Palma F."/>
            <person name="Alfoldi J."/>
            <person name="Johnson J."/>
            <person name="Berlin A."/>
            <person name="Gnerre S."/>
            <person name="Jaffe D."/>
            <person name="MacCallum I."/>
            <person name="Young S."/>
            <person name="Walker B.J."/>
            <person name="Lander E."/>
            <person name="Lindblad-Toh K."/>
        </authorList>
    </citation>
    <scope>NUCLEOTIDE SEQUENCE [LARGE SCALE GENOMIC DNA]</scope>
    <source>
        <strain evidence="6">Wild caught</strain>
    </source>
</reference>
<dbReference type="FunFam" id="1.10.533.10:FF:000016">
    <property type="entry name" value="CASP8 and FADD-like apoptosis regulator"/>
    <property type="match status" value="1"/>
</dbReference>
<organism evidence="5 6">
    <name type="scientific">Latimeria chalumnae</name>
    <name type="common">Coelacanth</name>
    <dbReference type="NCBI Taxonomy" id="7897"/>
    <lineage>
        <taxon>Eukaryota</taxon>
        <taxon>Metazoa</taxon>
        <taxon>Chordata</taxon>
        <taxon>Craniata</taxon>
        <taxon>Vertebrata</taxon>
        <taxon>Euteleostomi</taxon>
        <taxon>Coelacanthiformes</taxon>
        <taxon>Coelacanthidae</taxon>
        <taxon>Latimeria</taxon>
    </lineage>
</organism>
<dbReference type="InParanoid" id="H3B656"/>
<dbReference type="InterPro" id="IPR001875">
    <property type="entry name" value="DED_dom"/>
</dbReference>